<sequence>MNIAFVEPAFPQNQRRFVAALAGVGAHVIGVGESSEHELGDDLRGQMAAYYQVGNVTDVHQLNEAVEWAQRLMWVDRLEATIESHQMAAAEVREARGIPGTSLRTTWLCRDKPSMKDALRKAGVPTAASTAADSATEVSAFAEAIGFPLILKPRSGAGAQGTVRVDSMADLDRALGDYAGSSSIAVEEYVEGHEGFYDTIALDGQVVHDWATHYYPNVLEAMRHRWISPQFITTNRLTDSPFYDEVREMGHRVIEALGIETSATHMEWFYGPKGLRFSEIGCRPPGVGAWDLYSASNDVDVYREWAHVLVHGGPEHQMTRKYAAGIVALRPEADGNIRGYSGLDDVNSRFGEWIIDAHLPDIGTSTQPIEAGYMANAWVRLRHPDYDTARSMLDDIGRTVHVHAG</sequence>
<accession>A0A930VJ40</accession>
<dbReference type="GO" id="GO:0006164">
    <property type="term" value="P:purine nucleotide biosynthetic process"/>
    <property type="evidence" value="ECO:0007669"/>
    <property type="project" value="UniProtKB-KW"/>
</dbReference>
<dbReference type="Gene3D" id="3.30.1490.20">
    <property type="entry name" value="ATP-grasp fold, A domain"/>
    <property type="match status" value="1"/>
</dbReference>
<keyword evidence="4 5" id="KW-0067">ATP-binding</keyword>
<keyword evidence="3" id="KW-0658">Purine biosynthesis</keyword>
<keyword evidence="1" id="KW-0436">Ligase</keyword>
<reference evidence="7" key="1">
    <citation type="submission" date="2020-11" db="EMBL/GenBank/DDBJ databases">
        <title>Nocardioides cynanchi sp. nov., isolated from soil of rhizosphere of Cynanchum wilfordii.</title>
        <authorList>
            <person name="Lee J.-S."/>
            <person name="Suh M.K."/>
            <person name="Kim J.-S."/>
        </authorList>
    </citation>
    <scope>NUCLEOTIDE SEQUENCE</scope>
    <source>
        <strain evidence="7">KCTC 19276</strain>
    </source>
</reference>
<organism evidence="7 8">
    <name type="scientific">Nocardioides agariphilus</name>
    <dbReference type="NCBI Taxonomy" id="433664"/>
    <lineage>
        <taxon>Bacteria</taxon>
        <taxon>Bacillati</taxon>
        <taxon>Actinomycetota</taxon>
        <taxon>Actinomycetes</taxon>
        <taxon>Propionibacteriales</taxon>
        <taxon>Nocardioidaceae</taxon>
        <taxon>Nocardioides</taxon>
    </lineage>
</organism>
<dbReference type="EMBL" id="JADKPO010000014">
    <property type="protein sequence ID" value="MBF4768504.1"/>
    <property type="molecule type" value="Genomic_DNA"/>
</dbReference>
<evidence type="ECO:0000259" key="6">
    <source>
        <dbReference type="PROSITE" id="PS50975"/>
    </source>
</evidence>
<dbReference type="PROSITE" id="PS50975">
    <property type="entry name" value="ATP_GRASP"/>
    <property type="match status" value="1"/>
</dbReference>
<evidence type="ECO:0000256" key="5">
    <source>
        <dbReference type="PROSITE-ProRule" id="PRU00409"/>
    </source>
</evidence>
<dbReference type="SUPFAM" id="SSF56059">
    <property type="entry name" value="Glutathione synthetase ATP-binding domain-like"/>
    <property type="match status" value="1"/>
</dbReference>
<evidence type="ECO:0000256" key="2">
    <source>
        <dbReference type="ARBA" id="ARBA00022741"/>
    </source>
</evidence>
<proteinExistence type="predicted"/>
<dbReference type="InterPro" id="IPR003135">
    <property type="entry name" value="ATP-grasp_carboxylate-amine"/>
</dbReference>
<dbReference type="Proteomes" id="UP000660668">
    <property type="component" value="Unassembled WGS sequence"/>
</dbReference>
<dbReference type="RefSeq" id="WP_194696645.1">
    <property type="nucleotide sequence ID" value="NZ_JADKPO010000014.1"/>
</dbReference>
<dbReference type="Pfam" id="PF02222">
    <property type="entry name" value="ATP-grasp"/>
    <property type="match status" value="1"/>
</dbReference>
<name>A0A930VJ40_9ACTN</name>
<evidence type="ECO:0000256" key="3">
    <source>
        <dbReference type="ARBA" id="ARBA00022755"/>
    </source>
</evidence>
<feature type="domain" description="ATP-grasp" evidence="6">
    <location>
        <begin position="116"/>
        <end position="310"/>
    </location>
</feature>
<keyword evidence="8" id="KW-1185">Reference proteome</keyword>
<evidence type="ECO:0000256" key="1">
    <source>
        <dbReference type="ARBA" id="ARBA00022598"/>
    </source>
</evidence>
<dbReference type="PANTHER" id="PTHR43585">
    <property type="entry name" value="FUMIPYRROLE BIOSYNTHESIS PROTEIN C"/>
    <property type="match status" value="1"/>
</dbReference>
<dbReference type="InterPro" id="IPR013815">
    <property type="entry name" value="ATP_grasp_subdomain_1"/>
</dbReference>
<dbReference type="Gene3D" id="3.30.470.20">
    <property type="entry name" value="ATP-grasp fold, B domain"/>
    <property type="match status" value="1"/>
</dbReference>
<protein>
    <submittedName>
        <fullName evidence="7">ATP-grasp domain-containing protein</fullName>
    </submittedName>
</protein>
<comment type="caution">
    <text evidence="7">The sequence shown here is derived from an EMBL/GenBank/DDBJ whole genome shotgun (WGS) entry which is preliminary data.</text>
</comment>
<dbReference type="AlphaFoldDB" id="A0A930VJ40"/>
<evidence type="ECO:0000313" key="8">
    <source>
        <dbReference type="Proteomes" id="UP000660668"/>
    </source>
</evidence>
<evidence type="ECO:0000256" key="4">
    <source>
        <dbReference type="ARBA" id="ARBA00022840"/>
    </source>
</evidence>
<keyword evidence="2 5" id="KW-0547">Nucleotide-binding</keyword>
<gene>
    <name evidence="7" type="ORF">ISU10_12085</name>
</gene>
<evidence type="ECO:0000313" key="7">
    <source>
        <dbReference type="EMBL" id="MBF4768504.1"/>
    </source>
</evidence>
<dbReference type="GO" id="GO:0016874">
    <property type="term" value="F:ligase activity"/>
    <property type="evidence" value="ECO:0007669"/>
    <property type="project" value="UniProtKB-KW"/>
</dbReference>
<dbReference type="InterPro" id="IPR011761">
    <property type="entry name" value="ATP-grasp"/>
</dbReference>
<dbReference type="GO" id="GO:0005524">
    <property type="term" value="F:ATP binding"/>
    <property type="evidence" value="ECO:0007669"/>
    <property type="project" value="UniProtKB-UniRule"/>
</dbReference>
<dbReference type="Gene3D" id="3.40.50.20">
    <property type="match status" value="1"/>
</dbReference>
<dbReference type="InterPro" id="IPR052032">
    <property type="entry name" value="ATP-dep_AA_Ligase"/>
</dbReference>
<dbReference type="PANTHER" id="PTHR43585:SF2">
    <property type="entry name" value="ATP-GRASP ENZYME FSQD"/>
    <property type="match status" value="1"/>
</dbReference>
<dbReference type="GO" id="GO:0046872">
    <property type="term" value="F:metal ion binding"/>
    <property type="evidence" value="ECO:0007669"/>
    <property type="project" value="InterPro"/>
</dbReference>